<proteinExistence type="inferred from homology"/>
<dbReference type="InterPro" id="IPR018484">
    <property type="entry name" value="FGGY_N"/>
</dbReference>
<keyword evidence="2 6" id="KW-0808">Transferase</keyword>
<dbReference type="AlphaFoldDB" id="A0A1R4HRZ1"/>
<evidence type="ECO:0000313" key="7">
    <source>
        <dbReference type="Proteomes" id="UP000196331"/>
    </source>
</evidence>
<accession>A0A1R4HRZ1</accession>
<comment type="caution">
    <text evidence="6">The sequence shown here is derived from an EMBL/GenBank/DDBJ whole genome shotgun (WGS) entry which is preliminary data.</text>
</comment>
<feature type="domain" description="Carbohydrate kinase FGGY C-terminal" evidence="5">
    <location>
        <begin position="254"/>
        <end position="429"/>
    </location>
</feature>
<dbReference type="PANTHER" id="PTHR43095">
    <property type="entry name" value="SUGAR KINASE"/>
    <property type="match status" value="1"/>
</dbReference>
<dbReference type="EC" id="2.7.1.5" evidence="6"/>
<gene>
    <name evidence="6" type="ORF">CZ787_03250</name>
</gene>
<evidence type="ECO:0000259" key="4">
    <source>
        <dbReference type="Pfam" id="PF00370"/>
    </source>
</evidence>
<evidence type="ECO:0000256" key="1">
    <source>
        <dbReference type="ARBA" id="ARBA00009156"/>
    </source>
</evidence>
<dbReference type="EMBL" id="FUKM01000013">
    <property type="protein sequence ID" value="SJN10266.1"/>
    <property type="molecule type" value="Genomic_DNA"/>
</dbReference>
<evidence type="ECO:0000256" key="3">
    <source>
        <dbReference type="ARBA" id="ARBA00022777"/>
    </source>
</evidence>
<protein>
    <submittedName>
        <fullName evidence="6">Rhamnulokinase RhaK in alpha-proteobacteria</fullName>
        <ecNumber evidence="6">2.7.1.5</ecNumber>
    </submittedName>
</protein>
<dbReference type="Pfam" id="PF00370">
    <property type="entry name" value="FGGY_N"/>
    <property type="match status" value="1"/>
</dbReference>
<evidence type="ECO:0000259" key="5">
    <source>
        <dbReference type="Pfam" id="PF21546"/>
    </source>
</evidence>
<sequence length="463" mass="50185">MTQQQHQSVLAVLDIGKTNIKLCALSLGENGGKVLVEKRRGNEVCRNGRYPHIDTEAIWDWLKAALADLAHDYHVVSIGVTTHGATAACMAGNELALPIPDYESDLCSALNNNYRGVRPPFAETGSPDLAGGLNLGRQLYWLSQAWPEDFEQVTDILMYPQYWGWRLTGIKAGEATSLGCHTDLWNPHKSDYSSLVERLGWRALLPTILPTGASLGPVRPELAESLGLPNSCQVLNGIHDSNASLVPHLLKRTAPFAVVSSGTWTVICGVGAAINGLDEARDMLINVSAYGAPVPTIRFMGGREWETLRGDANGELIDLKRVMDQEVFALPAFVDQGGPFRHRTGRIVGPVERLNGAGKTALASVYCALMTDYCLSLLGQVGDVIVEGAFAGNKIYMHVLATLRSEHAQNVYGSTDSTGTTQGTATLGQHSRQWSFVEPAFIHPAGQSEEVLAYANTWRRLVA</sequence>
<dbReference type="GO" id="GO:0008993">
    <property type="term" value="F:rhamnulokinase activity"/>
    <property type="evidence" value="ECO:0007669"/>
    <property type="project" value="UniProtKB-EC"/>
</dbReference>
<dbReference type="Proteomes" id="UP000196331">
    <property type="component" value="Unassembled WGS sequence"/>
</dbReference>
<dbReference type="RefSeq" id="WP_087106109.1">
    <property type="nucleotide sequence ID" value="NZ_FUKM01000013.1"/>
</dbReference>
<dbReference type="InterPro" id="IPR050406">
    <property type="entry name" value="FGGY_Carb_Kinase"/>
</dbReference>
<dbReference type="InterPro" id="IPR043129">
    <property type="entry name" value="ATPase_NBD"/>
</dbReference>
<keyword evidence="3" id="KW-0418">Kinase</keyword>
<dbReference type="Pfam" id="PF21546">
    <property type="entry name" value="FGGY_C_2"/>
    <property type="match status" value="1"/>
</dbReference>
<feature type="domain" description="Carbohydrate kinase FGGY N-terminal" evidence="4">
    <location>
        <begin position="11"/>
        <end position="246"/>
    </location>
</feature>
<evidence type="ECO:0000256" key="2">
    <source>
        <dbReference type="ARBA" id="ARBA00022679"/>
    </source>
</evidence>
<name>A0A1R4HRZ1_9GAMM</name>
<dbReference type="PANTHER" id="PTHR43095:SF5">
    <property type="entry name" value="XYLULOSE KINASE"/>
    <property type="match status" value="1"/>
</dbReference>
<dbReference type="CDD" id="cd07772">
    <property type="entry name" value="ASKHA_NBD_FGGY_NaCK-like"/>
    <property type="match status" value="1"/>
</dbReference>
<reference evidence="6 7" key="1">
    <citation type="submission" date="2017-02" db="EMBL/GenBank/DDBJ databases">
        <authorList>
            <person name="Dridi B."/>
        </authorList>
    </citation>
    <scope>NUCLEOTIDE SEQUENCE [LARGE SCALE GENOMIC DNA]</scope>
    <source>
        <strain evidence="6 7">JB380</strain>
    </source>
</reference>
<comment type="similarity">
    <text evidence="1">Belongs to the FGGY kinase family.</text>
</comment>
<organism evidence="6 7">
    <name type="scientific">Halomonas citrativorans</name>
    <dbReference type="NCBI Taxonomy" id="2742612"/>
    <lineage>
        <taxon>Bacteria</taxon>
        <taxon>Pseudomonadati</taxon>
        <taxon>Pseudomonadota</taxon>
        <taxon>Gammaproteobacteria</taxon>
        <taxon>Oceanospirillales</taxon>
        <taxon>Halomonadaceae</taxon>
        <taxon>Halomonas</taxon>
    </lineage>
</organism>
<evidence type="ECO:0000313" key="6">
    <source>
        <dbReference type="EMBL" id="SJN10266.1"/>
    </source>
</evidence>
<dbReference type="OrthoDB" id="9799608at2"/>
<dbReference type="SUPFAM" id="SSF53067">
    <property type="entry name" value="Actin-like ATPase domain"/>
    <property type="match status" value="1"/>
</dbReference>
<dbReference type="InterPro" id="IPR049382">
    <property type="entry name" value="FGGY_C_2"/>
</dbReference>
<dbReference type="Gene3D" id="3.30.420.40">
    <property type="match status" value="2"/>
</dbReference>